<dbReference type="InterPro" id="IPR013783">
    <property type="entry name" value="Ig-like_fold"/>
</dbReference>
<feature type="domain" description="Glycoside hydrolase family 2 immunoglobulin-like beta-sandwich" evidence="7">
    <location>
        <begin position="225"/>
        <end position="315"/>
    </location>
</feature>
<dbReference type="RefSeq" id="WP_189484505.1">
    <property type="nucleotide sequence ID" value="NZ_BMZB01000001.1"/>
</dbReference>
<dbReference type="InterPro" id="IPR023232">
    <property type="entry name" value="Glyco_hydro_2_AS"/>
</dbReference>
<sequence>MNRRDLIKASVAVAALLPGASAWAQGTASSVAKPNIVLANATARTKLDLSGEWHVSIDPYRAGLVDAVGDPSKPRHWRYADVHVEDAEVKNPGTFFEQDMRRSDTVTLPGSWNAQRPEWRYYDGLMWYQRAFEAQAEAGKRAFLYFEASNYTTHVYLNGKKLGVHVGGFTPFAFEVTEVLRDGENRVTLGVDSEHDANAVPPVITDWDIYGGVTRPIRFITTPLTYIDDAFVRLGKDGIIRASVTLNGAAAANQKVVLTIKGLKALTATTDGNGRAELSVKAPKSLKLWTPETPTLHEVRIEAAGDVFTDRIGFRTVEVRGEDILLNGKPIFLRGISHHEEEIGTNPARVITEDAARRLLTEIKTGLNGNYVRLSHYPHSEVTVRLCDEMGLLVWSEIPVYWAVNFGNPDTLKTAQTMLTENILRDRNRASVIIWSIANETPQTEVRNKFLRTLAQTARDLDETRLVSAALLVERKIVDGHIDMHIDDPLIPALDIMSVNTYNGWYGDDKLEALPSTVWRADGKKPMIFSEFGADSKAGFHDPQLKRKFSEEYQADYYRYTLAMADKIPNLRGLSPWILKDFQAPRRQHPVYQQGWNRKGVISETGERKLAFNVLSDYYKTKAG</sequence>
<dbReference type="PROSITE" id="PS00608">
    <property type="entry name" value="GLYCOSYL_HYDROL_F2_2"/>
    <property type="match status" value="1"/>
</dbReference>
<dbReference type="Pfam" id="PF02837">
    <property type="entry name" value="Glyco_hydro_2_N"/>
    <property type="match status" value="1"/>
</dbReference>
<feature type="domain" description="Glycosyl hydrolases family 2 sugar binding" evidence="9">
    <location>
        <begin position="77"/>
        <end position="223"/>
    </location>
</feature>
<comment type="caution">
    <text evidence="10">The sequence shown here is derived from an EMBL/GenBank/DDBJ whole genome shotgun (WGS) entry which is preliminary data.</text>
</comment>
<feature type="signal peptide" evidence="6">
    <location>
        <begin position="1"/>
        <end position="24"/>
    </location>
</feature>
<evidence type="ECO:0000259" key="9">
    <source>
        <dbReference type="Pfam" id="PF02837"/>
    </source>
</evidence>
<dbReference type="SUPFAM" id="SSF49303">
    <property type="entry name" value="beta-Galactosidase/glucuronidase domain"/>
    <property type="match status" value="1"/>
</dbReference>
<dbReference type="InterPro" id="IPR006101">
    <property type="entry name" value="Glyco_hydro_2"/>
</dbReference>
<dbReference type="PANTHER" id="PTHR10066:SF67">
    <property type="entry name" value="BETA-GLUCURONIDASE"/>
    <property type="match status" value="1"/>
</dbReference>
<dbReference type="AlphaFoldDB" id="A0A918PSW4"/>
<name>A0A918PSW4_9CAUL</name>
<evidence type="ECO:0000259" key="8">
    <source>
        <dbReference type="Pfam" id="PF02836"/>
    </source>
</evidence>
<gene>
    <name evidence="10" type="ORF">GCM10011273_01890</name>
</gene>
<dbReference type="InterPro" id="IPR006104">
    <property type="entry name" value="Glyco_hydro_2_N"/>
</dbReference>
<dbReference type="InterPro" id="IPR017853">
    <property type="entry name" value="GH"/>
</dbReference>
<comment type="similarity">
    <text evidence="1">Belongs to the glycosyl hydrolase 2 family.</text>
</comment>
<evidence type="ECO:0000256" key="4">
    <source>
        <dbReference type="ARBA" id="ARBA00022801"/>
    </source>
</evidence>
<dbReference type="Pfam" id="PF00703">
    <property type="entry name" value="Glyco_hydro_2"/>
    <property type="match status" value="1"/>
</dbReference>
<dbReference type="PANTHER" id="PTHR10066">
    <property type="entry name" value="BETA-GLUCURONIDASE"/>
    <property type="match status" value="1"/>
</dbReference>
<evidence type="ECO:0000256" key="2">
    <source>
        <dbReference type="ARBA" id="ARBA00012761"/>
    </source>
</evidence>
<dbReference type="GO" id="GO:0019391">
    <property type="term" value="P:glucuronoside catabolic process"/>
    <property type="evidence" value="ECO:0007669"/>
    <property type="project" value="TreeGrafter"/>
</dbReference>
<dbReference type="Gene3D" id="3.20.20.80">
    <property type="entry name" value="Glycosidases"/>
    <property type="match status" value="1"/>
</dbReference>
<dbReference type="PRINTS" id="PR00132">
    <property type="entry name" value="GLHYDRLASE2"/>
</dbReference>
<dbReference type="EC" id="3.2.1.31" evidence="2"/>
<dbReference type="GO" id="GO:0030246">
    <property type="term" value="F:carbohydrate binding"/>
    <property type="evidence" value="ECO:0007669"/>
    <property type="project" value="TreeGrafter"/>
</dbReference>
<keyword evidence="5" id="KW-0326">Glycosidase</keyword>
<dbReference type="SUPFAM" id="SSF51445">
    <property type="entry name" value="(Trans)glycosidases"/>
    <property type="match status" value="1"/>
</dbReference>
<evidence type="ECO:0000313" key="10">
    <source>
        <dbReference type="EMBL" id="GGZ20893.1"/>
    </source>
</evidence>
<organism evidence="10 11">
    <name type="scientific">Asticcacaulis endophyticus</name>
    <dbReference type="NCBI Taxonomy" id="1395890"/>
    <lineage>
        <taxon>Bacteria</taxon>
        <taxon>Pseudomonadati</taxon>
        <taxon>Pseudomonadota</taxon>
        <taxon>Alphaproteobacteria</taxon>
        <taxon>Caulobacterales</taxon>
        <taxon>Caulobacteraceae</taxon>
        <taxon>Asticcacaulis</taxon>
    </lineage>
</organism>
<dbReference type="InterPro" id="IPR006103">
    <property type="entry name" value="Glyco_hydro_2_cat"/>
</dbReference>
<evidence type="ECO:0000313" key="11">
    <source>
        <dbReference type="Proteomes" id="UP000662572"/>
    </source>
</evidence>
<keyword evidence="11" id="KW-1185">Reference proteome</keyword>
<reference evidence="10" key="1">
    <citation type="journal article" date="2014" name="Int. J. Syst. Evol. Microbiol.">
        <title>Complete genome sequence of Corynebacterium casei LMG S-19264T (=DSM 44701T), isolated from a smear-ripened cheese.</title>
        <authorList>
            <consortium name="US DOE Joint Genome Institute (JGI-PGF)"/>
            <person name="Walter F."/>
            <person name="Albersmeier A."/>
            <person name="Kalinowski J."/>
            <person name="Ruckert C."/>
        </authorList>
    </citation>
    <scope>NUCLEOTIDE SEQUENCE</scope>
    <source>
        <strain evidence="10">KCTC 32296</strain>
    </source>
</reference>
<protein>
    <recommendedName>
        <fullName evidence="3">Beta-glucuronidase</fullName>
        <ecNumber evidence="2">3.2.1.31</ecNumber>
    </recommendedName>
</protein>
<reference evidence="10" key="2">
    <citation type="submission" date="2020-09" db="EMBL/GenBank/DDBJ databases">
        <authorList>
            <person name="Sun Q."/>
            <person name="Kim S."/>
        </authorList>
    </citation>
    <scope>NUCLEOTIDE SEQUENCE</scope>
    <source>
        <strain evidence="10">KCTC 32296</strain>
    </source>
</reference>
<dbReference type="Gene3D" id="2.60.120.260">
    <property type="entry name" value="Galactose-binding domain-like"/>
    <property type="match status" value="1"/>
</dbReference>
<accession>A0A918PSW4</accession>
<evidence type="ECO:0000256" key="6">
    <source>
        <dbReference type="SAM" id="SignalP"/>
    </source>
</evidence>
<dbReference type="Proteomes" id="UP000662572">
    <property type="component" value="Unassembled WGS sequence"/>
</dbReference>
<keyword evidence="6" id="KW-0732">Signal</keyword>
<dbReference type="GO" id="GO:0004566">
    <property type="term" value="F:beta-glucuronidase activity"/>
    <property type="evidence" value="ECO:0007669"/>
    <property type="project" value="UniProtKB-EC"/>
</dbReference>
<evidence type="ECO:0000256" key="3">
    <source>
        <dbReference type="ARBA" id="ARBA00016205"/>
    </source>
</evidence>
<evidence type="ECO:0000256" key="5">
    <source>
        <dbReference type="ARBA" id="ARBA00023295"/>
    </source>
</evidence>
<evidence type="ECO:0000256" key="1">
    <source>
        <dbReference type="ARBA" id="ARBA00007401"/>
    </source>
</evidence>
<proteinExistence type="inferred from homology"/>
<dbReference type="InterPro" id="IPR008979">
    <property type="entry name" value="Galactose-bd-like_sf"/>
</dbReference>
<dbReference type="InterPro" id="IPR006102">
    <property type="entry name" value="Ig-like_GH2"/>
</dbReference>
<dbReference type="GO" id="GO:0005975">
    <property type="term" value="P:carbohydrate metabolic process"/>
    <property type="evidence" value="ECO:0007669"/>
    <property type="project" value="InterPro"/>
</dbReference>
<evidence type="ECO:0000259" key="7">
    <source>
        <dbReference type="Pfam" id="PF00703"/>
    </source>
</evidence>
<dbReference type="EMBL" id="BMZB01000001">
    <property type="protein sequence ID" value="GGZ20893.1"/>
    <property type="molecule type" value="Genomic_DNA"/>
</dbReference>
<dbReference type="Gene3D" id="2.60.40.10">
    <property type="entry name" value="Immunoglobulins"/>
    <property type="match status" value="1"/>
</dbReference>
<keyword evidence="4" id="KW-0378">Hydrolase</keyword>
<dbReference type="Pfam" id="PF02836">
    <property type="entry name" value="Glyco_hydro_2_C"/>
    <property type="match status" value="1"/>
</dbReference>
<dbReference type="InterPro" id="IPR036156">
    <property type="entry name" value="Beta-gal/glucu_dom_sf"/>
</dbReference>
<feature type="domain" description="Glycoside hydrolase family 2 catalytic" evidence="8">
    <location>
        <begin position="317"/>
        <end position="558"/>
    </location>
</feature>
<feature type="chain" id="PRO_5036788312" description="Beta-glucuronidase" evidence="6">
    <location>
        <begin position="25"/>
        <end position="624"/>
    </location>
</feature>
<dbReference type="SUPFAM" id="SSF49785">
    <property type="entry name" value="Galactose-binding domain-like"/>
    <property type="match status" value="1"/>
</dbReference>